<dbReference type="EMBL" id="AP021879">
    <property type="protein sequence ID" value="BBO87238.1"/>
    <property type="molecule type" value="Genomic_DNA"/>
</dbReference>
<dbReference type="AlphaFoldDB" id="A0A5K8A497"/>
<dbReference type="InterPro" id="IPR013413">
    <property type="entry name" value="CRISPR-assoc_prot_NE0113"/>
</dbReference>
<gene>
    <name evidence="2" type="ORF">DSCOOX_04180</name>
</gene>
<dbReference type="NCBIfam" id="TIGR02584">
    <property type="entry name" value="cas_NE0113"/>
    <property type="match status" value="1"/>
</dbReference>
<dbReference type="RefSeq" id="WP_155308716.1">
    <property type="nucleotide sequence ID" value="NZ_AP021879.1"/>
</dbReference>
<sequence>MKEPHQFSRRILLVIIGKTPQIFTETLYKLSVKNTPLFIPTETHIITTKEGARSANLALLGVGKRHGEFHRFCADFGFTDIRFDSEHIHIIADTEGQFIDDNQSTAHNKVASDFITDKVREFTLDDNSALHLSLAGGRKTMSFYAGYALSLYGRMQDRLSHVLVNEPFQNNPDFFYPRPKPKRIEIGNTYYSTDEAQIILSDIPYVRMRYQVPEGLLNGNAGFQATVDIIQRFAQPETIEIDIVQKRLMLNGMEVPMPNADLAFYLWMCERKKSGEPPLIPDEDAFVPDYLKVYGKIVSDWSGMYERAEEIAKNRDVDEQKNWFQQRKSKVKKRIETVLGERAAKPFLIQTIERDGEAAYEVGVPALAMNIQTDE</sequence>
<dbReference type="InterPro" id="IPR019092">
    <property type="entry name" value="SSO2081-like_dom"/>
</dbReference>
<evidence type="ECO:0000259" key="1">
    <source>
        <dbReference type="Pfam" id="PF09623"/>
    </source>
</evidence>
<dbReference type="CDD" id="cd09741">
    <property type="entry name" value="Csx1_III-U"/>
    <property type="match status" value="1"/>
</dbReference>
<organism evidence="2 3">
    <name type="scientific">Desulfosarcina ovata subsp. ovata</name>
    <dbReference type="NCBI Taxonomy" id="2752305"/>
    <lineage>
        <taxon>Bacteria</taxon>
        <taxon>Pseudomonadati</taxon>
        <taxon>Thermodesulfobacteriota</taxon>
        <taxon>Desulfobacteria</taxon>
        <taxon>Desulfobacterales</taxon>
        <taxon>Desulfosarcinaceae</taxon>
        <taxon>Desulfosarcina</taxon>
    </lineage>
</organism>
<evidence type="ECO:0000313" key="2">
    <source>
        <dbReference type="EMBL" id="BBO87238.1"/>
    </source>
</evidence>
<keyword evidence="3" id="KW-1185">Reference proteome</keyword>
<dbReference type="Pfam" id="PF09623">
    <property type="entry name" value="Cas_NE0113"/>
    <property type="match status" value="1"/>
</dbReference>
<name>A0A5K8A497_9BACT</name>
<feature type="domain" description="CRISPR system ring nuclease SSO2081-like" evidence="1">
    <location>
        <begin position="19"/>
        <end position="233"/>
    </location>
</feature>
<reference evidence="2 3" key="1">
    <citation type="submission" date="2019-11" db="EMBL/GenBank/DDBJ databases">
        <title>Comparative genomics of hydrocarbon-degrading Desulfosarcina strains.</title>
        <authorList>
            <person name="Watanabe M."/>
            <person name="Kojima H."/>
            <person name="Fukui M."/>
        </authorList>
    </citation>
    <scope>NUCLEOTIDE SEQUENCE [LARGE SCALE GENOMIC DNA]</scope>
    <source>
        <strain evidence="3">oXyS1</strain>
    </source>
</reference>
<accession>A0A5K8A497</accession>
<proteinExistence type="predicted"/>
<protein>
    <recommendedName>
        <fullName evidence="1">CRISPR system ring nuclease SSO2081-like domain-containing protein</fullName>
    </recommendedName>
</protein>
<evidence type="ECO:0000313" key="3">
    <source>
        <dbReference type="Proteomes" id="UP000422108"/>
    </source>
</evidence>
<dbReference type="Proteomes" id="UP000422108">
    <property type="component" value="Chromosome"/>
</dbReference>